<feature type="domain" description="PIN" evidence="1">
    <location>
        <begin position="6"/>
        <end position="118"/>
    </location>
</feature>
<organism evidence="2 3">
    <name type="scientific">Cyanobacterium stanieri LEGE 03274</name>
    <dbReference type="NCBI Taxonomy" id="1828756"/>
    <lineage>
        <taxon>Bacteria</taxon>
        <taxon>Bacillati</taxon>
        <taxon>Cyanobacteriota</taxon>
        <taxon>Cyanophyceae</taxon>
        <taxon>Oscillatoriophycideae</taxon>
        <taxon>Chroococcales</taxon>
        <taxon>Geminocystaceae</taxon>
        <taxon>Cyanobacterium</taxon>
    </lineage>
</organism>
<reference evidence="2 3" key="1">
    <citation type="submission" date="2020-10" db="EMBL/GenBank/DDBJ databases">
        <authorList>
            <person name="Castelo-Branco R."/>
            <person name="Eusebio N."/>
            <person name="Adriana R."/>
            <person name="Vieira A."/>
            <person name="Brugerolle De Fraissinette N."/>
            <person name="Rezende De Castro R."/>
            <person name="Schneider M.P."/>
            <person name="Vasconcelos V."/>
            <person name="Leao P.N."/>
        </authorList>
    </citation>
    <scope>NUCLEOTIDE SEQUENCE [LARGE SCALE GENOMIC DNA]</scope>
    <source>
        <strain evidence="2 3">LEGE 03274</strain>
    </source>
</reference>
<name>A0ABR9V1V7_9CHRO</name>
<accession>A0ABR9V1V7</accession>
<dbReference type="Pfam" id="PF13470">
    <property type="entry name" value="PIN_3"/>
    <property type="match status" value="1"/>
</dbReference>
<dbReference type="SUPFAM" id="SSF88723">
    <property type="entry name" value="PIN domain-like"/>
    <property type="match status" value="1"/>
</dbReference>
<evidence type="ECO:0000313" key="3">
    <source>
        <dbReference type="Proteomes" id="UP000654604"/>
    </source>
</evidence>
<evidence type="ECO:0000259" key="1">
    <source>
        <dbReference type="Pfam" id="PF13470"/>
    </source>
</evidence>
<dbReference type="EMBL" id="JADEWC010000006">
    <property type="protein sequence ID" value="MBE9221878.1"/>
    <property type="molecule type" value="Genomic_DNA"/>
</dbReference>
<proteinExistence type="predicted"/>
<keyword evidence="3" id="KW-1185">Reference proteome</keyword>
<dbReference type="InterPro" id="IPR029060">
    <property type="entry name" value="PIN-like_dom_sf"/>
</dbReference>
<dbReference type="Proteomes" id="UP000654604">
    <property type="component" value="Unassembled WGS sequence"/>
</dbReference>
<comment type="caution">
    <text evidence="2">The sequence shown here is derived from an EMBL/GenBank/DDBJ whole genome shotgun (WGS) entry which is preliminary data.</text>
</comment>
<protein>
    <submittedName>
        <fullName evidence="2">PIN domain-containing protein</fullName>
    </submittedName>
</protein>
<sequence>MRKLVVVLDACVIIPMPLCDTLLRMVQANLFRFHTSEQILEETTRNLAKMLAKRPNITIETALSKAKKRVEQIKLAFPESLVEPKQKIINTLKNDPKDRHVLATAIEAKASLIITANLKDFPDYATESYAIKAISPDDFLVTLLNLYGSLKIKDILHRQAKAVNLDVNDILMNLKNNSNISKFVNMLS</sequence>
<gene>
    <name evidence="2" type="ORF">IQ215_04130</name>
</gene>
<dbReference type="RefSeq" id="WP_193800061.1">
    <property type="nucleotide sequence ID" value="NZ_JADEWC010000006.1"/>
</dbReference>
<dbReference type="InterPro" id="IPR002716">
    <property type="entry name" value="PIN_dom"/>
</dbReference>
<evidence type="ECO:0000313" key="2">
    <source>
        <dbReference type="EMBL" id="MBE9221878.1"/>
    </source>
</evidence>